<keyword evidence="2" id="KW-1185">Reference proteome</keyword>
<protein>
    <submittedName>
        <fullName evidence="1">Serine/threonine-protein kinase</fullName>
    </submittedName>
</protein>
<dbReference type="EMBL" id="JBFOLJ010000111">
    <property type="protein sequence ID" value="KAL2455509.1"/>
    <property type="molecule type" value="Genomic_DNA"/>
</dbReference>
<dbReference type="Proteomes" id="UP001604277">
    <property type="component" value="Unassembled WGS sequence"/>
</dbReference>
<keyword evidence="1" id="KW-0808">Transferase</keyword>
<comment type="caution">
    <text evidence="1">The sequence shown here is derived from an EMBL/GenBank/DDBJ whole genome shotgun (WGS) entry which is preliminary data.</text>
</comment>
<evidence type="ECO:0000313" key="1">
    <source>
        <dbReference type="EMBL" id="KAL2455509.1"/>
    </source>
</evidence>
<dbReference type="PANTHER" id="PTHR45863:SF7">
    <property type="entry name" value="SERINE_THREONINE-PROTEIN KINASE BSK5"/>
    <property type="match status" value="1"/>
</dbReference>
<name>A0ABD1NV85_9LAMI</name>
<proteinExistence type="predicted"/>
<gene>
    <name evidence="1" type="ORF">Fot_57482</name>
</gene>
<dbReference type="AlphaFoldDB" id="A0ABD1NV85"/>
<dbReference type="GO" id="GO:0012505">
    <property type="term" value="C:endomembrane system"/>
    <property type="evidence" value="ECO:0007669"/>
    <property type="project" value="UniProtKB-SubCell"/>
</dbReference>
<reference evidence="2" key="1">
    <citation type="submission" date="2024-07" db="EMBL/GenBank/DDBJ databases">
        <title>Two chromosome-level genome assemblies of Korean endemic species Abeliophyllum distichum and Forsythia ovata (Oleaceae).</title>
        <authorList>
            <person name="Jang H."/>
        </authorList>
    </citation>
    <scope>NUCLEOTIDE SEQUENCE [LARGE SCALE GENOMIC DNA]</scope>
</reference>
<keyword evidence="1" id="KW-0418">Kinase</keyword>
<dbReference type="Gene3D" id="3.30.200.20">
    <property type="entry name" value="Phosphorylase Kinase, domain 1"/>
    <property type="match status" value="1"/>
</dbReference>
<evidence type="ECO:0000313" key="2">
    <source>
        <dbReference type="Proteomes" id="UP001604277"/>
    </source>
</evidence>
<dbReference type="GO" id="GO:0016301">
    <property type="term" value="F:kinase activity"/>
    <property type="evidence" value="ECO:0007669"/>
    <property type="project" value="UniProtKB-KW"/>
</dbReference>
<organism evidence="1 2">
    <name type="scientific">Forsythia ovata</name>
    <dbReference type="NCBI Taxonomy" id="205694"/>
    <lineage>
        <taxon>Eukaryota</taxon>
        <taxon>Viridiplantae</taxon>
        <taxon>Streptophyta</taxon>
        <taxon>Embryophyta</taxon>
        <taxon>Tracheophyta</taxon>
        <taxon>Spermatophyta</taxon>
        <taxon>Magnoliopsida</taxon>
        <taxon>eudicotyledons</taxon>
        <taxon>Gunneridae</taxon>
        <taxon>Pentapetalae</taxon>
        <taxon>asterids</taxon>
        <taxon>lamiids</taxon>
        <taxon>Lamiales</taxon>
        <taxon>Oleaceae</taxon>
        <taxon>Forsythieae</taxon>
        <taxon>Forsythia</taxon>
    </lineage>
</organism>
<dbReference type="PANTHER" id="PTHR45863">
    <property type="entry name" value="SERINE/THREONINE-PROTEIN KINASE BSK5"/>
    <property type="match status" value="1"/>
</dbReference>
<accession>A0ABD1NV85</accession>
<dbReference type="GO" id="GO:0005524">
    <property type="term" value="F:ATP binding"/>
    <property type="evidence" value="ECO:0007669"/>
    <property type="project" value="UniProtKB-KW"/>
</dbReference>
<dbReference type="InterPro" id="IPR045845">
    <property type="entry name" value="BSK"/>
</dbReference>
<sequence>MVGALFEGANDLTANIDISVLQERLTNMINLASESSAEELKYATNEFSSENIVSEHGEKAPYVVYKGLLENDEWIAVKRFNKSSWPNSRQFLMSHNSNSDTVMA</sequence>